<dbReference type="InterPro" id="IPR005286">
    <property type="entry name" value="Cell_div_FtsE"/>
</dbReference>
<evidence type="ECO:0000256" key="4">
    <source>
        <dbReference type="ARBA" id="ARBA00022475"/>
    </source>
</evidence>
<accession>A0A6J6JLB6</accession>
<dbReference type="NCBIfam" id="TIGR02673">
    <property type="entry name" value="FtsE"/>
    <property type="match status" value="1"/>
</dbReference>
<evidence type="ECO:0000256" key="9">
    <source>
        <dbReference type="ARBA" id="ARBA00023306"/>
    </source>
</evidence>
<evidence type="ECO:0000256" key="7">
    <source>
        <dbReference type="ARBA" id="ARBA00022840"/>
    </source>
</evidence>
<dbReference type="FunFam" id="3.40.50.300:FF:000056">
    <property type="entry name" value="Cell division ATP-binding protein FtsE"/>
    <property type="match status" value="1"/>
</dbReference>
<dbReference type="PROSITE" id="PS00211">
    <property type="entry name" value="ABC_TRANSPORTER_1"/>
    <property type="match status" value="1"/>
</dbReference>
<dbReference type="InterPro" id="IPR003439">
    <property type="entry name" value="ABC_transporter-like_ATP-bd"/>
</dbReference>
<keyword evidence="6" id="KW-0547">Nucleotide-binding</keyword>
<dbReference type="AlphaFoldDB" id="A0A6J6JLB6"/>
<dbReference type="GO" id="GO:0051301">
    <property type="term" value="P:cell division"/>
    <property type="evidence" value="ECO:0007669"/>
    <property type="project" value="UniProtKB-KW"/>
</dbReference>
<sequence length="229" mass="24845">MISVQNVTKKYKGTPRPALDQVSLEIEKGDFVFLVGASGSGKSSLMRLMLREDIPNSGSVHVLGENLVGLPARRVPFFRRKLGVVFQDFRLLPNKTVAQNVAFSLEVIGKSQGFIQEAVPDVLRLVGLAEKADRLPSELSGGEQQRVALARAIVNKPAILLADEPTGNLDPTTSEEIMALINSINLAGTTVVMATHDRSIVDKMQRRVVELSQGQIIRDQTSGGYGVRA</sequence>
<protein>
    <recommendedName>
        <fullName evidence="3">Cell division ATP-binding protein FtsE</fullName>
    </recommendedName>
</protein>
<dbReference type="Pfam" id="PF00005">
    <property type="entry name" value="ABC_tran"/>
    <property type="match status" value="1"/>
</dbReference>
<dbReference type="SUPFAM" id="SSF52540">
    <property type="entry name" value="P-loop containing nucleoside triphosphate hydrolases"/>
    <property type="match status" value="1"/>
</dbReference>
<dbReference type="EMBL" id="CAEZVT010000081">
    <property type="protein sequence ID" value="CAB4637746.1"/>
    <property type="molecule type" value="Genomic_DNA"/>
</dbReference>
<dbReference type="SMART" id="SM00382">
    <property type="entry name" value="AAA"/>
    <property type="match status" value="1"/>
</dbReference>
<keyword evidence="5" id="KW-0132">Cell division</keyword>
<keyword evidence="8" id="KW-0472">Membrane</keyword>
<keyword evidence="9" id="KW-0131">Cell cycle</keyword>
<dbReference type="PANTHER" id="PTHR24220">
    <property type="entry name" value="IMPORT ATP-BINDING PROTEIN"/>
    <property type="match status" value="1"/>
</dbReference>
<dbReference type="GO" id="GO:0005886">
    <property type="term" value="C:plasma membrane"/>
    <property type="evidence" value="ECO:0007669"/>
    <property type="project" value="UniProtKB-SubCell"/>
</dbReference>
<evidence type="ECO:0000256" key="5">
    <source>
        <dbReference type="ARBA" id="ARBA00022618"/>
    </source>
</evidence>
<comment type="similarity">
    <text evidence="2">Belongs to the ABC transporter superfamily.</text>
</comment>
<dbReference type="InterPro" id="IPR003593">
    <property type="entry name" value="AAA+_ATPase"/>
</dbReference>
<keyword evidence="4" id="KW-1003">Cell membrane</keyword>
<dbReference type="GO" id="GO:0016887">
    <property type="term" value="F:ATP hydrolysis activity"/>
    <property type="evidence" value="ECO:0007669"/>
    <property type="project" value="InterPro"/>
</dbReference>
<evidence type="ECO:0000259" key="10">
    <source>
        <dbReference type="PROSITE" id="PS50893"/>
    </source>
</evidence>
<evidence type="ECO:0000256" key="3">
    <source>
        <dbReference type="ARBA" id="ARBA00020019"/>
    </source>
</evidence>
<comment type="subcellular location">
    <subcellularLocation>
        <location evidence="1">Cell membrane</location>
        <topology evidence="1">Peripheral membrane protein</topology>
    </subcellularLocation>
</comment>
<dbReference type="InterPro" id="IPR027417">
    <property type="entry name" value="P-loop_NTPase"/>
</dbReference>
<evidence type="ECO:0000256" key="1">
    <source>
        <dbReference type="ARBA" id="ARBA00004202"/>
    </source>
</evidence>
<dbReference type="PROSITE" id="PS50893">
    <property type="entry name" value="ABC_TRANSPORTER_2"/>
    <property type="match status" value="1"/>
</dbReference>
<dbReference type="InterPro" id="IPR017871">
    <property type="entry name" value="ABC_transporter-like_CS"/>
</dbReference>
<feature type="domain" description="ABC transporter" evidence="10">
    <location>
        <begin position="2"/>
        <end position="229"/>
    </location>
</feature>
<dbReference type="PANTHER" id="PTHR24220:SF470">
    <property type="entry name" value="CELL DIVISION ATP-BINDING PROTEIN FTSE"/>
    <property type="match status" value="1"/>
</dbReference>
<evidence type="ECO:0000256" key="8">
    <source>
        <dbReference type="ARBA" id="ARBA00023136"/>
    </source>
</evidence>
<dbReference type="InterPro" id="IPR015854">
    <property type="entry name" value="ABC_transpr_LolD-like"/>
</dbReference>
<evidence type="ECO:0000313" key="11">
    <source>
        <dbReference type="EMBL" id="CAB4637746.1"/>
    </source>
</evidence>
<dbReference type="GO" id="GO:0005524">
    <property type="term" value="F:ATP binding"/>
    <property type="evidence" value="ECO:0007669"/>
    <property type="project" value="UniProtKB-KW"/>
</dbReference>
<name>A0A6J6JLB6_9ZZZZ</name>
<gene>
    <name evidence="11" type="ORF">UFOPK2131_00700</name>
</gene>
<evidence type="ECO:0000256" key="2">
    <source>
        <dbReference type="ARBA" id="ARBA00005417"/>
    </source>
</evidence>
<keyword evidence="7" id="KW-0067">ATP-binding</keyword>
<dbReference type="Gene3D" id="3.40.50.300">
    <property type="entry name" value="P-loop containing nucleotide triphosphate hydrolases"/>
    <property type="match status" value="1"/>
</dbReference>
<evidence type="ECO:0000256" key="6">
    <source>
        <dbReference type="ARBA" id="ARBA00022741"/>
    </source>
</evidence>
<dbReference type="GO" id="GO:0022857">
    <property type="term" value="F:transmembrane transporter activity"/>
    <property type="evidence" value="ECO:0007669"/>
    <property type="project" value="TreeGrafter"/>
</dbReference>
<organism evidence="11">
    <name type="scientific">freshwater metagenome</name>
    <dbReference type="NCBI Taxonomy" id="449393"/>
    <lineage>
        <taxon>unclassified sequences</taxon>
        <taxon>metagenomes</taxon>
        <taxon>ecological metagenomes</taxon>
    </lineage>
</organism>
<proteinExistence type="inferred from homology"/>
<reference evidence="11" key="1">
    <citation type="submission" date="2020-05" db="EMBL/GenBank/DDBJ databases">
        <authorList>
            <person name="Chiriac C."/>
            <person name="Salcher M."/>
            <person name="Ghai R."/>
            <person name="Kavagutti S V."/>
        </authorList>
    </citation>
    <scope>NUCLEOTIDE SEQUENCE</scope>
</reference>